<feature type="region of interest" description="Disordered" evidence="5">
    <location>
        <begin position="32"/>
        <end position="54"/>
    </location>
</feature>
<feature type="compositionally biased region" description="Polar residues" evidence="5">
    <location>
        <begin position="582"/>
        <end position="599"/>
    </location>
</feature>
<feature type="compositionally biased region" description="Basic and acidic residues" evidence="5">
    <location>
        <begin position="441"/>
        <end position="455"/>
    </location>
</feature>
<feature type="domain" description="C2H2-type" evidence="6">
    <location>
        <begin position="504"/>
        <end position="527"/>
    </location>
</feature>
<feature type="compositionally biased region" description="Polar residues" evidence="5">
    <location>
        <begin position="760"/>
        <end position="776"/>
    </location>
</feature>
<evidence type="ECO:0000256" key="5">
    <source>
        <dbReference type="SAM" id="MobiDB-lite"/>
    </source>
</evidence>
<dbReference type="STRING" id="686832.A0A0C3C607"/>
<name>A0A0C3C607_HEBCY</name>
<dbReference type="GO" id="GO:0008270">
    <property type="term" value="F:zinc ion binding"/>
    <property type="evidence" value="ECO:0007669"/>
    <property type="project" value="UniProtKB-KW"/>
</dbReference>
<dbReference type="InterPro" id="IPR051580">
    <property type="entry name" value="ZnF-Chromatin_assoc"/>
</dbReference>
<feature type="compositionally biased region" description="Polar residues" evidence="5">
    <location>
        <begin position="328"/>
        <end position="341"/>
    </location>
</feature>
<feature type="region of interest" description="Disordered" evidence="5">
    <location>
        <begin position="549"/>
        <end position="599"/>
    </location>
</feature>
<dbReference type="SMART" id="SM00355">
    <property type="entry name" value="ZnF_C2H2"/>
    <property type="match status" value="3"/>
</dbReference>
<dbReference type="PANTHER" id="PTHR23057">
    <property type="entry name" value="JUXTAPOSED WITH ANOTHER ZINC FINGER PROTEIN 1"/>
    <property type="match status" value="1"/>
</dbReference>
<evidence type="ECO:0000256" key="3">
    <source>
        <dbReference type="ARBA" id="ARBA00022771"/>
    </source>
</evidence>
<sequence>MALRAFVLCGDIRMEWDNKGVVKHMEQNPTDSYLRRSGNVEFGGGTRSEGKSRYKGTEVGLGSSTLEVVGKKVYVIPIALSQPSSSQDYTMQDPGSYTGSTAEFNPASFTRHFLGSPISWRAGSFGAGSNRFPAGSPTAQLLSSIDLNEFRSGKTPSSIESDSIMNALNVFDREGEFCRNYTCCGLHLNDLHALLEHFEQVHIVVLDPTSAQPQAHIQIPFNPQIHEIHENDPPARHHHYAQFDPDDMELDLDLDNSPHAAHPLPPPPPPPSSRHSSARSSPSSCAPSPPDTPISTPLSAYPSPHNAFVPGFASPYVSQPPSPLSTPYDVSSAPSTRQRSPTFVGHPQHRPNLALNLSSGATSSGFPRHLANPEEAFNPYARFASDYSSSMPGAQFNAATVDEASAINNENAQVWVQDPQQLNGVDGAGCVPPALLFGGGEEMRGKKREPVEKPHAQTAPPTPILSPQPSGSNPAQPPQGVSNPHSQAASLPRPASSLLMSKPFRCPKPNCNKSYKQANGLKYHMTHGSCNFAPPKDLEHVKDLLERKRREREQQAAQGSGLTRSASLGSPSGSSSAYAPTPLSQNSAEDSSIPGTPLSPTSILSLTYSDLSNISESDLREVEREAERRLRPFACGVGECTRRYKNMNGLRYHYQHSGDHGSVGLALLASGQHECLGAGKRGITTGAGYGGGGMGVHRTTPTTSGMKGSLSTPVSRAGSISLASSRVGTPQPGSGGGATTTNLKTTAIMPTTVQAQAFVVPSTSTHAHSRSGSASGYHSPHVSPVMQQQPSSSASSPASVSSSSSSPPTSAAITSTSGLATLPAPTPVPAATSSSTSPHQIQAHVQQQQYGVAFQQHQQAAYDNAIQHHQQQQQRYMQYASQQQQQQQQDNANVNTANANGGQQVPVQMMGPGMGLGLNMGVAMGGGGTGSDWMQGMQNQMGGGMVYVNANGEFVSGNATAAAGQQQHHQHHQLQQQQQQNQQQHPASHPASPTSATTFNSNVHPQHSNSTPTSPLALSLGLGAMGLHSAHASRAASRVGSRVASPLGSRVGSPLGFGGV</sequence>
<feature type="region of interest" description="Disordered" evidence="5">
    <location>
        <begin position="319"/>
        <end position="349"/>
    </location>
</feature>
<feature type="region of interest" description="Disordered" evidence="5">
    <location>
        <begin position="864"/>
        <end position="906"/>
    </location>
</feature>
<proteinExistence type="predicted"/>
<evidence type="ECO:0000313" key="8">
    <source>
        <dbReference type="Proteomes" id="UP000053424"/>
    </source>
</evidence>
<feature type="region of interest" description="Disordered" evidence="5">
    <location>
        <begin position="1041"/>
        <end position="1060"/>
    </location>
</feature>
<dbReference type="HOGENOM" id="CLU_010535_0_0_1"/>
<reference evidence="8" key="2">
    <citation type="submission" date="2015-01" db="EMBL/GenBank/DDBJ databases">
        <title>Evolutionary Origins and Diversification of the Mycorrhizal Mutualists.</title>
        <authorList>
            <consortium name="DOE Joint Genome Institute"/>
            <consortium name="Mycorrhizal Genomics Consortium"/>
            <person name="Kohler A."/>
            <person name="Kuo A."/>
            <person name="Nagy L.G."/>
            <person name="Floudas D."/>
            <person name="Copeland A."/>
            <person name="Barry K.W."/>
            <person name="Cichocki N."/>
            <person name="Veneault-Fourrey C."/>
            <person name="LaButti K."/>
            <person name="Lindquist E.A."/>
            <person name="Lipzen A."/>
            <person name="Lundell T."/>
            <person name="Morin E."/>
            <person name="Murat C."/>
            <person name="Riley R."/>
            <person name="Ohm R."/>
            <person name="Sun H."/>
            <person name="Tunlid A."/>
            <person name="Henrissat B."/>
            <person name="Grigoriev I.V."/>
            <person name="Hibbett D.S."/>
            <person name="Martin F."/>
        </authorList>
    </citation>
    <scope>NUCLEOTIDE SEQUENCE [LARGE SCALE GENOMIC DNA]</scope>
    <source>
        <strain evidence="8">h7</strain>
    </source>
</reference>
<feature type="compositionally biased region" description="Polar residues" evidence="5">
    <location>
        <begin position="991"/>
        <end position="1009"/>
    </location>
</feature>
<dbReference type="OrthoDB" id="3269380at2759"/>
<dbReference type="Proteomes" id="UP000053424">
    <property type="component" value="Unassembled WGS sequence"/>
</dbReference>
<keyword evidence="2" id="KW-0677">Repeat</keyword>
<feature type="region of interest" description="Disordered" evidence="5">
    <location>
        <begin position="436"/>
        <end position="492"/>
    </location>
</feature>
<dbReference type="AlphaFoldDB" id="A0A0C3C607"/>
<evidence type="ECO:0000256" key="2">
    <source>
        <dbReference type="ARBA" id="ARBA00022737"/>
    </source>
</evidence>
<feature type="compositionally biased region" description="Low complexity" evidence="5">
    <location>
        <begin position="273"/>
        <end position="286"/>
    </location>
</feature>
<keyword evidence="4" id="KW-0862">Zinc</keyword>
<dbReference type="PANTHER" id="PTHR23057:SF0">
    <property type="entry name" value="JUXTAPOSED WITH ANOTHER ZINC FINGER PROTEIN 1"/>
    <property type="match status" value="1"/>
</dbReference>
<feature type="domain" description="C2H2-type" evidence="6">
    <location>
        <begin position="633"/>
        <end position="660"/>
    </location>
</feature>
<keyword evidence="1" id="KW-0479">Metal-binding</keyword>
<evidence type="ECO:0000259" key="6">
    <source>
        <dbReference type="SMART" id="SM00355"/>
    </source>
</evidence>
<feature type="compositionally biased region" description="Polar residues" evidence="5">
    <location>
        <begin position="467"/>
        <end position="489"/>
    </location>
</feature>
<feature type="compositionally biased region" description="Low complexity" evidence="5">
    <location>
        <begin position="973"/>
        <end position="985"/>
    </location>
</feature>
<feature type="domain" description="C2H2-type" evidence="6">
    <location>
        <begin position="181"/>
        <end position="202"/>
    </location>
</feature>
<evidence type="ECO:0000256" key="4">
    <source>
        <dbReference type="ARBA" id="ARBA00022833"/>
    </source>
</evidence>
<organism evidence="7 8">
    <name type="scientific">Hebeloma cylindrosporum</name>
    <dbReference type="NCBI Taxonomy" id="76867"/>
    <lineage>
        <taxon>Eukaryota</taxon>
        <taxon>Fungi</taxon>
        <taxon>Dikarya</taxon>
        <taxon>Basidiomycota</taxon>
        <taxon>Agaricomycotina</taxon>
        <taxon>Agaricomycetes</taxon>
        <taxon>Agaricomycetidae</taxon>
        <taxon>Agaricales</taxon>
        <taxon>Agaricineae</taxon>
        <taxon>Hymenogastraceae</taxon>
        <taxon>Hebeloma</taxon>
    </lineage>
</organism>
<dbReference type="EMBL" id="KN831774">
    <property type="protein sequence ID" value="KIM44300.1"/>
    <property type="molecule type" value="Genomic_DNA"/>
</dbReference>
<dbReference type="InterPro" id="IPR013087">
    <property type="entry name" value="Znf_C2H2_type"/>
</dbReference>
<feature type="compositionally biased region" description="Pro residues" evidence="5">
    <location>
        <begin position="263"/>
        <end position="272"/>
    </location>
</feature>
<feature type="compositionally biased region" description="Low complexity" evidence="5">
    <location>
        <begin position="779"/>
        <end position="848"/>
    </location>
</feature>
<keyword evidence="3" id="KW-0863">Zinc-finger</keyword>
<evidence type="ECO:0000256" key="1">
    <source>
        <dbReference type="ARBA" id="ARBA00022723"/>
    </source>
</evidence>
<reference evidence="7 8" key="1">
    <citation type="submission" date="2014-04" db="EMBL/GenBank/DDBJ databases">
        <authorList>
            <consortium name="DOE Joint Genome Institute"/>
            <person name="Kuo A."/>
            <person name="Gay G."/>
            <person name="Dore J."/>
            <person name="Kohler A."/>
            <person name="Nagy L.G."/>
            <person name="Floudas D."/>
            <person name="Copeland A."/>
            <person name="Barry K.W."/>
            <person name="Cichocki N."/>
            <person name="Veneault-Fourrey C."/>
            <person name="LaButti K."/>
            <person name="Lindquist E.A."/>
            <person name="Lipzen A."/>
            <person name="Lundell T."/>
            <person name="Morin E."/>
            <person name="Murat C."/>
            <person name="Sun H."/>
            <person name="Tunlid A."/>
            <person name="Henrissat B."/>
            <person name="Grigoriev I.V."/>
            <person name="Hibbett D.S."/>
            <person name="Martin F."/>
            <person name="Nordberg H.P."/>
            <person name="Cantor M.N."/>
            <person name="Hua S.X."/>
        </authorList>
    </citation>
    <scope>NUCLEOTIDE SEQUENCE [LARGE SCALE GENOMIC DNA]</scope>
    <source>
        <strain evidence="8">h7</strain>
    </source>
</reference>
<feature type="compositionally biased region" description="Low complexity" evidence="5">
    <location>
        <begin position="565"/>
        <end position="577"/>
    </location>
</feature>
<gene>
    <name evidence="7" type="ORF">M413DRAFT_9442</name>
</gene>
<feature type="region of interest" description="Disordered" evidence="5">
    <location>
        <begin position="760"/>
        <end position="848"/>
    </location>
</feature>
<feature type="region of interest" description="Disordered" evidence="5">
    <location>
        <begin position="248"/>
        <end position="299"/>
    </location>
</feature>
<dbReference type="GO" id="GO:0005634">
    <property type="term" value="C:nucleus"/>
    <property type="evidence" value="ECO:0007669"/>
    <property type="project" value="TreeGrafter"/>
</dbReference>
<evidence type="ECO:0000313" key="7">
    <source>
        <dbReference type="EMBL" id="KIM44300.1"/>
    </source>
</evidence>
<feature type="region of interest" description="Disordered" evidence="5">
    <location>
        <begin position="960"/>
        <end position="1016"/>
    </location>
</feature>
<protein>
    <recommendedName>
        <fullName evidence="6">C2H2-type domain-containing protein</fullName>
    </recommendedName>
</protein>
<keyword evidence="8" id="KW-1185">Reference proteome</keyword>
<accession>A0A0C3C607</accession>